<dbReference type="GO" id="GO:0042800">
    <property type="term" value="F:histone H3K4 methyltransferase activity"/>
    <property type="evidence" value="ECO:0007669"/>
    <property type="project" value="TreeGrafter"/>
</dbReference>
<name>A0A1S0TST9_LOALO</name>
<dbReference type="OrthoDB" id="5872915at2759"/>
<gene>
    <name evidence="2" type="ORF">LOAG_08951</name>
</gene>
<dbReference type="InParanoid" id="A0A1S0TST9"/>
<dbReference type="GeneID" id="9946382"/>
<dbReference type="InterPro" id="IPR052709">
    <property type="entry name" value="Transposase-MT_Hybrid"/>
</dbReference>
<dbReference type="GO" id="GO:0000729">
    <property type="term" value="P:DNA double-strand break processing"/>
    <property type="evidence" value="ECO:0007669"/>
    <property type="project" value="TreeGrafter"/>
</dbReference>
<dbReference type="GO" id="GO:0003690">
    <property type="term" value="F:double-stranded DNA binding"/>
    <property type="evidence" value="ECO:0007669"/>
    <property type="project" value="TreeGrafter"/>
</dbReference>
<dbReference type="RefSeq" id="XP_003144529.1">
    <property type="nucleotide sequence ID" value="XM_003144481.1"/>
</dbReference>
<dbReference type="PANTHER" id="PTHR46060:SF2">
    <property type="entry name" value="HISTONE-LYSINE N-METHYLTRANSFERASE SETMAR"/>
    <property type="match status" value="1"/>
</dbReference>
<dbReference type="GO" id="GO:0031297">
    <property type="term" value="P:replication fork processing"/>
    <property type="evidence" value="ECO:0007669"/>
    <property type="project" value="TreeGrafter"/>
</dbReference>
<organism evidence="2">
    <name type="scientific">Loa loa</name>
    <name type="common">Eye worm</name>
    <name type="synonym">Filaria loa</name>
    <dbReference type="NCBI Taxonomy" id="7209"/>
    <lineage>
        <taxon>Eukaryota</taxon>
        <taxon>Metazoa</taxon>
        <taxon>Ecdysozoa</taxon>
        <taxon>Nematoda</taxon>
        <taxon>Chromadorea</taxon>
        <taxon>Rhabditida</taxon>
        <taxon>Spirurina</taxon>
        <taxon>Spiruromorpha</taxon>
        <taxon>Filarioidea</taxon>
        <taxon>Onchocercidae</taxon>
        <taxon>Loa</taxon>
    </lineage>
</organism>
<protein>
    <submittedName>
        <fullName evidence="2">Uncharacterized protein</fullName>
    </submittedName>
</protein>
<dbReference type="KEGG" id="loa:LOAG_08951"/>
<dbReference type="GO" id="GO:0044774">
    <property type="term" value="P:mitotic DNA integrity checkpoint signaling"/>
    <property type="evidence" value="ECO:0007669"/>
    <property type="project" value="TreeGrafter"/>
</dbReference>
<dbReference type="GO" id="GO:0044547">
    <property type="term" value="F:DNA topoisomerase binding"/>
    <property type="evidence" value="ECO:0007669"/>
    <property type="project" value="TreeGrafter"/>
</dbReference>
<dbReference type="GO" id="GO:0046975">
    <property type="term" value="F:histone H3K36 methyltransferase activity"/>
    <property type="evidence" value="ECO:0007669"/>
    <property type="project" value="TreeGrafter"/>
</dbReference>
<dbReference type="GO" id="GO:0003697">
    <property type="term" value="F:single-stranded DNA binding"/>
    <property type="evidence" value="ECO:0007669"/>
    <property type="project" value="TreeGrafter"/>
</dbReference>
<dbReference type="GO" id="GO:0015074">
    <property type="term" value="P:DNA integration"/>
    <property type="evidence" value="ECO:0007669"/>
    <property type="project" value="TreeGrafter"/>
</dbReference>
<dbReference type="CTD" id="9946382"/>
<dbReference type="EMBL" id="JH712071">
    <property type="protein sequence ID" value="EFO19541.1"/>
    <property type="molecule type" value="Genomic_DNA"/>
</dbReference>
<dbReference type="GO" id="GO:0000014">
    <property type="term" value="F:single-stranded DNA endodeoxyribonuclease activity"/>
    <property type="evidence" value="ECO:0007669"/>
    <property type="project" value="TreeGrafter"/>
</dbReference>
<feature type="region of interest" description="Disordered" evidence="1">
    <location>
        <begin position="14"/>
        <end position="40"/>
    </location>
</feature>
<accession>A0A1S0TST9</accession>
<evidence type="ECO:0000256" key="1">
    <source>
        <dbReference type="SAM" id="MobiDB-lite"/>
    </source>
</evidence>
<dbReference type="GO" id="GO:0005634">
    <property type="term" value="C:nucleus"/>
    <property type="evidence" value="ECO:0007669"/>
    <property type="project" value="TreeGrafter"/>
</dbReference>
<evidence type="ECO:0000313" key="2">
    <source>
        <dbReference type="EMBL" id="EFO19541.1"/>
    </source>
</evidence>
<dbReference type="GO" id="GO:0006303">
    <property type="term" value="P:double-strand break repair via nonhomologous end joining"/>
    <property type="evidence" value="ECO:0007669"/>
    <property type="project" value="TreeGrafter"/>
</dbReference>
<dbReference type="GO" id="GO:0035861">
    <property type="term" value="C:site of double-strand break"/>
    <property type="evidence" value="ECO:0007669"/>
    <property type="project" value="TreeGrafter"/>
</dbReference>
<dbReference type="AlphaFoldDB" id="A0A1S0TST9"/>
<dbReference type="InterPro" id="IPR036388">
    <property type="entry name" value="WH-like_DNA-bd_sf"/>
</dbReference>
<proteinExistence type="predicted"/>
<sequence length="82" mass="9204">MVTAEAIANINKFWEKSSEGNEDLGDEERSDRSSEVDNNQLRAIIEVNPLTTTQEAAEKLNVSHPTVGRSAFQVNWEDEKGR</sequence>
<dbReference type="Gene3D" id="1.10.10.10">
    <property type="entry name" value="Winged helix-like DNA-binding domain superfamily/Winged helix DNA-binding domain"/>
    <property type="match status" value="1"/>
</dbReference>
<reference evidence="2" key="1">
    <citation type="submission" date="2012-04" db="EMBL/GenBank/DDBJ databases">
        <title>The Genome Sequence of Loa loa.</title>
        <authorList>
            <consortium name="The Broad Institute Genome Sequencing Platform"/>
            <consortium name="Broad Institute Genome Sequencing Center for Infectious Disease"/>
            <person name="Nutman T.B."/>
            <person name="Fink D.L."/>
            <person name="Russ C."/>
            <person name="Young S."/>
            <person name="Zeng Q."/>
            <person name="Gargeya S."/>
            <person name="Alvarado L."/>
            <person name="Berlin A."/>
            <person name="Chapman S.B."/>
            <person name="Chen Z."/>
            <person name="Freedman E."/>
            <person name="Gellesch M."/>
            <person name="Goldberg J."/>
            <person name="Griggs A."/>
            <person name="Gujja S."/>
            <person name="Heilman E.R."/>
            <person name="Heiman D."/>
            <person name="Howarth C."/>
            <person name="Mehta T."/>
            <person name="Neiman D."/>
            <person name="Pearson M."/>
            <person name="Roberts A."/>
            <person name="Saif S."/>
            <person name="Shea T."/>
            <person name="Shenoy N."/>
            <person name="Sisk P."/>
            <person name="Stolte C."/>
            <person name="Sykes S."/>
            <person name="White J."/>
            <person name="Yandava C."/>
            <person name="Haas B."/>
            <person name="Henn M.R."/>
            <person name="Nusbaum C."/>
            <person name="Birren B."/>
        </authorList>
    </citation>
    <scope>NUCLEOTIDE SEQUENCE [LARGE SCALE GENOMIC DNA]</scope>
</reference>
<dbReference type="PANTHER" id="PTHR46060">
    <property type="entry name" value="MARINER MOS1 TRANSPOSASE-LIKE PROTEIN"/>
    <property type="match status" value="1"/>
</dbReference>
<dbReference type="GO" id="GO:0000793">
    <property type="term" value="C:condensed chromosome"/>
    <property type="evidence" value="ECO:0007669"/>
    <property type="project" value="TreeGrafter"/>
</dbReference>